<dbReference type="NCBIfam" id="TIGR01030">
    <property type="entry name" value="rpmH_bact"/>
    <property type="match status" value="1"/>
</dbReference>
<dbReference type="PANTHER" id="PTHR14503">
    <property type="entry name" value="MITOCHONDRIAL RIBOSOMAL PROTEIN 34 FAMILY MEMBER"/>
    <property type="match status" value="1"/>
</dbReference>
<reference evidence="8" key="1">
    <citation type="submission" date="2014-11" db="EMBL/GenBank/DDBJ databases">
        <authorList>
            <person name="Wibberg D."/>
        </authorList>
    </citation>
    <scope>NUCLEOTIDE SEQUENCE [LARGE SCALE GENOMIC DNA]</scope>
    <source>
        <strain evidence="8">L3</strain>
    </source>
</reference>
<protein>
    <recommendedName>
        <fullName evidence="4 5">Large ribosomal subunit protein bL34</fullName>
    </recommendedName>
</protein>
<dbReference type="PATRIC" id="fig|1006576.9.peg.630"/>
<dbReference type="GO" id="GO:0005840">
    <property type="term" value="C:ribosome"/>
    <property type="evidence" value="ECO:0007669"/>
    <property type="project" value="UniProtKB-KW"/>
</dbReference>
<accession>A0A0C7P125</accession>
<dbReference type="RefSeq" id="WP_045087500.1">
    <property type="nucleotide sequence ID" value="NZ_LN824141.1"/>
</dbReference>
<dbReference type="GO" id="GO:0003735">
    <property type="term" value="F:structural constituent of ribosome"/>
    <property type="evidence" value="ECO:0007669"/>
    <property type="project" value="InterPro"/>
</dbReference>
<evidence type="ECO:0000256" key="2">
    <source>
        <dbReference type="ARBA" id="ARBA00022980"/>
    </source>
</evidence>
<dbReference type="AlphaFoldDB" id="A0A0C7P125"/>
<dbReference type="HOGENOM" id="CLU_129938_2_0_0"/>
<dbReference type="STRING" id="1006576.DTL3_0649"/>
<dbReference type="GO" id="GO:1990904">
    <property type="term" value="C:ribonucleoprotein complex"/>
    <property type="evidence" value="ECO:0007669"/>
    <property type="project" value="UniProtKB-KW"/>
</dbReference>
<evidence type="ECO:0000313" key="7">
    <source>
        <dbReference type="EMBL" id="CEP77960.1"/>
    </source>
</evidence>
<dbReference type="InterPro" id="IPR020939">
    <property type="entry name" value="Ribosomal_bL34_CS"/>
</dbReference>
<dbReference type="HAMAP" id="MF_00391">
    <property type="entry name" value="Ribosomal_bL34"/>
    <property type="match status" value="1"/>
</dbReference>
<comment type="similarity">
    <text evidence="1 5">Belongs to the bacterial ribosomal protein bL34 family.</text>
</comment>
<evidence type="ECO:0000256" key="3">
    <source>
        <dbReference type="ARBA" id="ARBA00023274"/>
    </source>
</evidence>
<gene>
    <name evidence="5 7" type="primary">rpmH</name>
    <name evidence="7" type="ORF">DTL3_0649</name>
</gene>
<keyword evidence="3 5" id="KW-0687">Ribonucleoprotein</keyword>
<dbReference type="EMBL" id="LN824141">
    <property type="protein sequence ID" value="CEP77960.1"/>
    <property type="molecule type" value="Genomic_DNA"/>
</dbReference>
<evidence type="ECO:0000256" key="5">
    <source>
        <dbReference type="HAMAP-Rule" id="MF_00391"/>
    </source>
</evidence>
<dbReference type="KEGG" id="dtn:DTL3_0649"/>
<feature type="region of interest" description="Disordered" evidence="6">
    <location>
        <begin position="1"/>
        <end position="44"/>
    </location>
</feature>
<dbReference type="PROSITE" id="PS00784">
    <property type="entry name" value="RIBOSOMAL_L34"/>
    <property type="match status" value="1"/>
</dbReference>
<feature type="compositionally biased region" description="Basic residues" evidence="6">
    <location>
        <begin position="30"/>
        <end position="44"/>
    </location>
</feature>
<keyword evidence="2 5" id="KW-0689">Ribosomal protein</keyword>
<evidence type="ECO:0000256" key="6">
    <source>
        <dbReference type="SAM" id="MobiDB-lite"/>
    </source>
</evidence>
<feature type="compositionally biased region" description="Basic residues" evidence="6">
    <location>
        <begin position="1"/>
        <end position="15"/>
    </location>
</feature>
<dbReference type="Gene3D" id="1.10.287.3980">
    <property type="match status" value="1"/>
</dbReference>
<evidence type="ECO:0000313" key="8">
    <source>
        <dbReference type="Proteomes" id="UP000032809"/>
    </source>
</evidence>
<dbReference type="PANTHER" id="PTHR14503:SF4">
    <property type="entry name" value="LARGE RIBOSOMAL SUBUNIT PROTEIN BL34M"/>
    <property type="match status" value="1"/>
</dbReference>
<sequence>MKRTYQPSKIKRNRTHGFLARKSTPGGRNVLRRRRAKGRKRLTV</sequence>
<dbReference type="InterPro" id="IPR000271">
    <property type="entry name" value="Ribosomal_bL34"/>
</dbReference>
<proteinExistence type="inferred from homology"/>
<dbReference type="Proteomes" id="UP000032809">
    <property type="component" value="Chromosome I"/>
</dbReference>
<keyword evidence="8" id="KW-1185">Reference proteome</keyword>
<organism evidence="7 8">
    <name type="scientific">Defluviitoga tunisiensis</name>
    <dbReference type="NCBI Taxonomy" id="1006576"/>
    <lineage>
        <taxon>Bacteria</taxon>
        <taxon>Thermotogati</taxon>
        <taxon>Thermotogota</taxon>
        <taxon>Thermotogae</taxon>
        <taxon>Petrotogales</taxon>
        <taxon>Petrotogaceae</taxon>
        <taxon>Defluviitoga</taxon>
    </lineage>
</organism>
<evidence type="ECO:0000256" key="1">
    <source>
        <dbReference type="ARBA" id="ARBA00010111"/>
    </source>
</evidence>
<dbReference type="Pfam" id="PF00468">
    <property type="entry name" value="Ribosomal_L34"/>
    <property type="match status" value="1"/>
</dbReference>
<dbReference type="GO" id="GO:0006412">
    <property type="term" value="P:translation"/>
    <property type="evidence" value="ECO:0007669"/>
    <property type="project" value="UniProtKB-UniRule"/>
</dbReference>
<name>A0A0C7P125_DEFTU</name>
<evidence type="ECO:0000256" key="4">
    <source>
        <dbReference type="ARBA" id="ARBA00035177"/>
    </source>
</evidence>
<dbReference type="FunFam" id="1.10.287.3980:FF:000001">
    <property type="entry name" value="Mitochondrial ribosomal protein L34"/>
    <property type="match status" value="1"/>
</dbReference>